<gene>
    <name evidence="2" type="ORF">ST47_g1216</name>
</gene>
<organism evidence="2 3">
    <name type="scientific">Didymella rabiei</name>
    <name type="common">Chickpea ascochyta blight fungus</name>
    <name type="synonym">Mycosphaerella rabiei</name>
    <dbReference type="NCBI Taxonomy" id="5454"/>
    <lineage>
        <taxon>Eukaryota</taxon>
        <taxon>Fungi</taxon>
        <taxon>Dikarya</taxon>
        <taxon>Ascomycota</taxon>
        <taxon>Pezizomycotina</taxon>
        <taxon>Dothideomycetes</taxon>
        <taxon>Pleosporomycetidae</taxon>
        <taxon>Pleosporales</taxon>
        <taxon>Pleosporineae</taxon>
        <taxon>Didymellaceae</taxon>
        <taxon>Ascochyta</taxon>
    </lineage>
</organism>
<name>A0A163L5L9_DIDRA</name>
<accession>A0A163L5L9</accession>
<evidence type="ECO:0000256" key="1">
    <source>
        <dbReference type="SAM" id="MobiDB-lite"/>
    </source>
</evidence>
<dbReference type="AlphaFoldDB" id="A0A163L5L9"/>
<dbReference type="EMBL" id="JYNV01000060">
    <property type="protein sequence ID" value="KZM27512.1"/>
    <property type="molecule type" value="Genomic_DNA"/>
</dbReference>
<keyword evidence="3" id="KW-1185">Reference proteome</keyword>
<evidence type="ECO:0000313" key="2">
    <source>
        <dbReference type="EMBL" id="KZM27512.1"/>
    </source>
</evidence>
<comment type="caution">
    <text evidence="2">The sequence shown here is derived from an EMBL/GenBank/DDBJ whole genome shotgun (WGS) entry which is preliminary data.</text>
</comment>
<dbReference type="Proteomes" id="UP000076837">
    <property type="component" value="Unassembled WGS sequence"/>
</dbReference>
<sequence>MSNQVFPVSVGAARLNCSVSWYKEKLRLRVFPGRKIANKWAVTEADIQEAIEICLSPAIHKPKSDPVSARPGTRRRYERRNRRK</sequence>
<reference evidence="2 3" key="1">
    <citation type="journal article" date="2016" name="Sci. Rep.">
        <title>Draft genome sequencing and secretome analysis of fungal phytopathogen Ascochyta rabiei provides insight into the necrotrophic effector repertoire.</title>
        <authorList>
            <person name="Verma S."/>
            <person name="Gazara R.K."/>
            <person name="Nizam S."/>
            <person name="Parween S."/>
            <person name="Chattopadhyay D."/>
            <person name="Verma P.K."/>
        </authorList>
    </citation>
    <scope>NUCLEOTIDE SEQUENCE [LARGE SCALE GENOMIC DNA]</scope>
    <source>
        <strain evidence="2 3">ArDII</strain>
    </source>
</reference>
<feature type="compositionally biased region" description="Basic residues" evidence="1">
    <location>
        <begin position="72"/>
        <end position="84"/>
    </location>
</feature>
<proteinExistence type="predicted"/>
<evidence type="ECO:0000313" key="3">
    <source>
        <dbReference type="Proteomes" id="UP000076837"/>
    </source>
</evidence>
<feature type="region of interest" description="Disordered" evidence="1">
    <location>
        <begin position="60"/>
        <end position="84"/>
    </location>
</feature>
<protein>
    <submittedName>
        <fullName evidence="2">Uncharacterized protein</fullName>
    </submittedName>
</protein>